<accession>A0A370TCD8</accession>
<dbReference type="EMBL" id="NPIC01000011">
    <property type="protein sequence ID" value="RDL31920.1"/>
    <property type="molecule type" value="Genomic_DNA"/>
</dbReference>
<sequence>MSHEGPRNSPMWVDATFALFILVDVSRDEINRVLQEAYDGSTVNDYMFWLADDFSNAPRRRREGDATYVESGTEPPIPEGWTSRFKGKTIQDVAGFLKQAPDELCVDWHHFAVLGEDFTKRHVITLCRIGDEELKGDKLSTLPCTVEQSALCLSSMEPHKWEEYQADQDGNNPIM</sequence>
<dbReference type="Proteomes" id="UP000254866">
    <property type="component" value="Unassembled WGS sequence"/>
</dbReference>
<keyword evidence="2" id="KW-1185">Reference proteome</keyword>
<protein>
    <submittedName>
        <fullName evidence="1">Uncharacterized protein</fullName>
    </submittedName>
</protein>
<gene>
    <name evidence="1" type="ORF">BP5553_09322</name>
</gene>
<organism evidence="1 2">
    <name type="scientific">Venustampulla echinocandica</name>
    <dbReference type="NCBI Taxonomy" id="2656787"/>
    <lineage>
        <taxon>Eukaryota</taxon>
        <taxon>Fungi</taxon>
        <taxon>Dikarya</taxon>
        <taxon>Ascomycota</taxon>
        <taxon>Pezizomycotina</taxon>
        <taxon>Leotiomycetes</taxon>
        <taxon>Helotiales</taxon>
        <taxon>Pleuroascaceae</taxon>
        <taxon>Venustampulla</taxon>
    </lineage>
</organism>
<name>A0A370TCD8_9HELO</name>
<proteinExistence type="predicted"/>
<dbReference type="RefSeq" id="XP_031865852.1">
    <property type="nucleotide sequence ID" value="XM_032017945.1"/>
</dbReference>
<dbReference type="STRING" id="2656787.A0A370TCD8"/>
<dbReference type="GeneID" id="43602171"/>
<comment type="caution">
    <text evidence="1">The sequence shown here is derived from an EMBL/GenBank/DDBJ whole genome shotgun (WGS) entry which is preliminary data.</text>
</comment>
<dbReference type="AlphaFoldDB" id="A0A370TCD8"/>
<evidence type="ECO:0000313" key="1">
    <source>
        <dbReference type="EMBL" id="RDL31920.1"/>
    </source>
</evidence>
<dbReference type="OrthoDB" id="5301876at2759"/>
<reference evidence="1 2" key="1">
    <citation type="journal article" date="2018" name="IMA Fungus">
        <title>IMA Genome-F 9: Draft genome sequence of Annulohypoxylon stygium, Aspergillus mulundensis, Berkeleyomyces basicola (syn. Thielaviopsis basicola), Ceratocystis smalleyi, two Cercospora beticola strains, Coleophoma cylindrospora, Fusarium fracticaudum, Phialophora cf. hyalina, and Morchella septimelata.</title>
        <authorList>
            <person name="Wingfield B.D."/>
            <person name="Bills G.F."/>
            <person name="Dong Y."/>
            <person name="Huang W."/>
            <person name="Nel W.J."/>
            <person name="Swalarsk-Parry B.S."/>
            <person name="Vaghefi N."/>
            <person name="Wilken P.M."/>
            <person name="An Z."/>
            <person name="de Beer Z.W."/>
            <person name="De Vos L."/>
            <person name="Chen L."/>
            <person name="Duong T.A."/>
            <person name="Gao Y."/>
            <person name="Hammerbacher A."/>
            <person name="Kikkert J.R."/>
            <person name="Li Y."/>
            <person name="Li H."/>
            <person name="Li K."/>
            <person name="Li Q."/>
            <person name="Liu X."/>
            <person name="Ma X."/>
            <person name="Naidoo K."/>
            <person name="Pethybridge S.J."/>
            <person name="Sun J."/>
            <person name="Steenkamp E.T."/>
            <person name="van der Nest M.A."/>
            <person name="van Wyk S."/>
            <person name="Wingfield M.J."/>
            <person name="Xiong C."/>
            <person name="Yue Q."/>
            <person name="Zhang X."/>
        </authorList>
    </citation>
    <scope>NUCLEOTIDE SEQUENCE [LARGE SCALE GENOMIC DNA]</scope>
    <source>
        <strain evidence="1 2">BP 5553</strain>
    </source>
</reference>
<evidence type="ECO:0000313" key="2">
    <source>
        <dbReference type="Proteomes" id="UP000254866"/>
    </source>
</evidence>